<dbReference type="Proteomes" id="UP000798662">
    <property type="component" value="Chromosome 3"/>
</dbReference>
<evidence type="ECO:0000313" key="2">
    <source>
        <dbReference type="Proteomes" id="UP000798662"/>
    </source>
</evidence>
<evidence type="ECO:0000313" key="1">
    <source>
        <dbReference type="EMBL" id="KAK1869000.1"/>
    </source>
</evidence>
<dbReference type="EMBL" id="CM020620">
    <property type="protein sequence ID" value="KAK1869000.1"/>
    <property type="molecule type" value="Genomic_DNA"/>
</dbReference>
<accession>A0ACC3CGD6</accession>
<sequence length="139" mass="14832">MARSQSTPGRARSRLSPLTAAAAATTPSARASAVAAAATAAVVVAAAGRELLPVLKARPLLPVPIVRPLLLAARPSSGVAGRRQWRPQAPTRTPRRGGGRRAAPLASRPTTQPRHTHTRQTPRPQRGQSPRRHRRRRQA</sequence>
<organism evidence="1 2">
    <name type="scientific">Pyropia yezoensis</name>
    <name type="common">Susabi-nori</name>
    <name type="synonym">Porphyra yezoensis</name>
    <dbReference type="NCBI Taxonomy" id="2788"/>
    <lineage>
        <taxon>Eukaryota</taxon>
        <taxon>Rhodophyta</taxon>
        <taxon>Bangiophyceae</taxon>
        <taxon>Bangiales</taxon>
        <taxon>Bangiaceae</taxon>
        <taxon>Pyropia</taxon>
    </lineage>
</organism>
<reference evidence="1" key="1">
    <citation type="submission" date="2019-11" db="EMBL/GenBank/DDBJ databases">
        <title>Nori genome reveals adaptations in red seaweeds to the harsh intertidal environment.</title>
        <authorList>
            <person name="Wang D."/>
            <person name="Mao Y."/>
        </authorList>
    </citation>
    <scope>NUCLEOTIDE SEQUENCE</scope>
    <source>
        <tissue evidence="1">Gametophyte</tissue>
    </source>
</reference>
<keyword evidence="2" id="KW-1185">Reference proteome</keyword>
<gene>
    <name evidence="1" type="ORF">I4F81_011482</name>
</gene>
<name>A0ACC3CGD6_PYRYE</name>
<proteinExistence type="predicted"/>
<comment type="caution">
    <text evidence="1">The sequence shown here is derived from an EMBL/GenBank/DDBJ whole genome shotgun (WGS) entry which is preliminary data.</text>
</comment>
<protein>
    <submittedName>
        <fullName evidence="1">Uncharacterized protein</fullName>
    </submittedName>
</protein>